<dbReference type="PANTHER" id="PTHR33112:SF1">
    <property type="entry name" value="HETEROKARYON INCOMPATIBILITY DOMAIN-CONTAINING PROTEIN"/>
    <property type="match status" value="1"/>
</dbReference>
<reference evidence="2 3" key="1">
    <citation type="journal article" date="2014" name="Genome Announc.">
        <title>Draft genome sequence of the pathogenic fungus Scedosporium apiospermum.</title>
        <authorList>
            <person name="Vandeputte P."/>
            <person name="Ghamrawi S."/>
            <person name="Rechenmann M."/>
            <person name="Iltis A."/>
            <person name="Giraud S."/>
            <person name="Fleury M."/>
            <person name="Thornton C."/>
            <person name="Delhaes L."/>
            <person name="Meyer W."/>
            <person name="Papon N."/>
            <person name="Bouchara J.P."/>
        </authorList>
    </citation>
    <scope>NUCLEOTIDE SEQUENCE [LARGE SCALE GENOMIC DNA]</scope>
    <source>
        <strain evidence="2 3">IHEM 14462</strain>
    </source>
</reference>
<dbReference type="InterPro" id="IPR010730">
    <property type="entry name" value="HET"/>
</dbReference>
<keyword evidence="3" id="KW-1185">Reference proteome</keyword>
<dbReference type="Proteomes" id="UP000028545">
    <property type="component" value="Unassembled WGS sequence"/>
</dbReference>
<feature type="domain" description="Heterokaryon incompatibility" evidence="1">
    <location>
        <begin position="81"/>
        <end position="265"/>
    </location>
</feature>
<dbReference type="PANTHER" id="PTHR33112">
    <property type="entry name" value="DOMAIN PROTEIN, PUTATIVE-RELATED"/>
    <property type="match status" value="1"/>
</dbReference>
<gene>
    <name evidence="2" type="ORF">SAPIO_CDS3315</name>
</gene>
<dbReference type="GeneID" id="27722387"/>
<dbReference type="HOGENOM" id="CLU_507268_0_0_1"/>
<dbReference type="OrthoDB" id="5428863at2759"/>
<dbReference type="KEGG" id="sapo:SAPIO_CDS3315"/>
<sequence length="608" mass="68119">MPVALVNKFEHLASCGNIFHERLEKAELESIRLRILGKRANDDVEIEEESTTPQMDQLPTDFRVIDCETSLVCPLPKGQDYLTLSYVWGTGLDTGGPYGALPNTAPKVIRDAASVTLGLGFRYLWVDRYCIPRDQPEEAHIQIRRMDVIYSRSFLTIVAAGASNPGEGLAPDVSGLLSCSWSDRLEQTLSKPLCHLGGFTLHLCIPHYFTNDDVSGDFLISSQIFRHLVERGGGPSLLQGDSRMLTVGAEIYGSAWNTRGWTYQEAVLSRRLLVFTPGFVYFQSHCDPALPWVFQMGLSGIVSPPLFARVSTAIQQTYWFYSDGASLLEAHVQAYFRRRLTFPSDGYHAFRGIQSALHRSCSDMVMFYGLPIQVSAPDSSPRGCAYELVSALLWEVSAVVVRREGFPSWTWLGWQLLRHGAPVYGPNWIVEYEGVFSTLHSIEVVFGDESIVRWTGPSCLPERWLWGDEFPSLRVEGWTFQLDPLAAADGEIGGESRAWERDLRVNLWYSVRRLGSPLHDGLANRLDELVLLVLAHGIYVPLVLGSEVDPTSQIARDATHSVSVMALWPVGVRGAHERVGLVHAKLPKPWDDFDREGHGWTVRKIFIR</sequence>
<organism evidence="2 3">
    <name type="scientific">Pseudallescheria apiosperma</name>
    <name type="common">Scedosporium apiospermum</name>
    <dbReference type="NCBI Taxonomy" id="563466"/>
    <lineage>
        <taxon>Eukaryota</taxon>
        <taxon>Fungi</taxon>
        <taxon>Dikarya</taxon>
        <taxon>Ascomycota</taxon>
        <taxon>Pezizomycotina</taxon>
        <taxon>Sordariomycetes</taxon>
        <taxon>Hypocreomycetidae</taxon>
        <taxon>Microascales</taxon>
        <taxon>Microascaceae</taxon>
        <taxon>Scedosporium</taxon>
    </lineage>
</organism>
<evidence type="ECO:0000313" key="2">
    <source>
        <dbReference type="EMBL" id="KEZ44340.1"/>
    </source>
</evidence>
<dbReference type="AlphaFoldDB" id="A0A084GAH8"/>
<name>A0A084GAH8_PSEDA</name>
<dbReference type="RefSeq" id="XP_016644139.1">
    <property type="nucleotide sequence ID" value="XM_016786133.1"/>
</dbReference>
<dbReference type="EMBL" id="JOWA01000088">
    <property type="protein sequence ID" value="KEZ44340.1"/>
    <property type="molecule type" value="Genomic_DNA"/>
</dbReference>
<dbReference type="VEuPathDB" id="FungiDB:SAPIO_CDS3315"/>
<proteinExistence type="predicted"/>
<evidence type="ECO:0000259" key="1">
    <source>
        <dbReference type="Pfam" id="PF06985"/>
    </source>
</evidence>
<accession>A0A084GAH8</accession>
<protein>
    <recommendedName>
        <fullName evidence="1">Heterokaryon incompatibility domain-containing protein</fullName>
    </recommendedName>
</protein>
<comment type="caution">
    <text evidence="2">The sequence shown here is derived from an EMBL/GenBank/DDBJ whole genome shotgun (WGS) entry which is preliminary data.</text>
</comment>
<dbReference type="Pfam" id="PF06985">
    <property type="entry name" value="HET"/>
    <property type="match status" value="1"/>
</dbReference>
<evidence type="ECO:0000313" key="3">
    <source>
        <dbReference type="Proteomes" id="UP000028545"/>
    </source>
</evidence>